<keyword evidence="1 2" id="KW-0812">Transmembrane</keyword>
<dbReference type="ExpressionAtlas" id="G7LCF1">
    <property type="expression patterns" value="differential"/>
</dbReference>
<dbReference type="OrthoDB" id="761598at2759"/>
<keyword evidence="1" id="KW-0472">Membrane</keyword>
<dbReference type="AlphaFoldDB" id="G7LCF1"/>
<protein>
    <submittedName>
        <fullName evidence="2">Transmembrane protein, putative</fullName>
    </submittedName>
</protein>
<reference evidence="2 5" key="1">
    <citation type="journal article" date="2011" name="Nature">
        <title>The Medicago genome provides insight into the evolution of rhizobial symbioses.</title>
        <authorList>
            <person name="Young N.D."/>
            <person name="Debelle F."/>
            <person name="Oldroyd G.E."/>
            <person name="Geurts R."/>
            <person name="Cannon S.B."/>
            <person name="Udvardi M.K."/>
            <person name="Benedito V.A."/>
            <person name="Mayer K.F."/>
            <person name="Gouzy J."/>
            <person name="Schoof H."/>
            <person name="Van de Peer Y."/>
            <person name="Proost S."/>
            <person name="Cook D.R."/>
            <person name="Meyers B.C."/>
            <person name="Spannagl M."/>
            <person name="Cheung F."/>
            <person name="De Mita S."/>
            <person name="Krishnakumar V."/>
            <person name="Gundlach H."/>
            <person name="Zhou S."/>
            <person name="Mudge J."/>
            <person name="Bharti A.K."/>
            <person name="Murray J.D."/>
            <person name="Naoumkina M.A."/>
            <person name="Rosen B."/>
            <person name="Silverstein K.A."/>
            <person name="Tang H."/>
            <person name="Rombauts S."/>
            <person name="Zhao P.X."/>
            <person name="Zhou P."/>
            <person name="Barbe V."/>
            <person name="Bardou P."/>
            <person name="Bechner M."/>
            <person name="Bellec A."/>
            <person name="Berger A."/>
            <person name="Berges H."/>
            <person name="Bidwell S."/>
            <person name="Bisseling T."/>
            <person name="Choisne N."/>
            <person name="Couloux A."/>
            <person name="Denny R."/>
            <person name="Deshpande S."/>
            <person name="Dai X."/>
            <person name="Doyle J.J."/>
            <person name="Dudez A.M."/>
            <person name="Farmer A.D."/>
            <person name="Fouteau S."/>
            <person name="Franken C."/>
            <person name="Gibelin C."/>
            <person name="Gish J."/>
            <person name="Goldstein S."/>
            <person name="Gonzalez A.J."/>
            <person name="Green P.J."/>
            <person name="Hallab A."/>
            <person name="Hartog M."/>
            <person name="Hua A."/>
            <person name="Humphray S.J."/>
            <person name="Jeong D.H."/>
            <person name="Jing Y."/>
            <person name="Jocker A."/>
            <person name="Kenton S.M."/>
            <person name="Kim D.J."/>
            <person name="Klee K."/>
            <person name="Lai H."/>
            <person name="Lang C."/>
            <person name="Lin S."/>
            <person name="Macmil S.L."/>
            <person name="Magdelenat G."/>
            <person name="Matthews L."/>
            <person name="McCorrison J."/>
            <person name="Monaghan E.L."/>
            <person name="Mun J.H."/>
            <person name="Najar F.Z."/>
            <person name="Nicholson C."/>
            <person name="Noirot C."/>
            <person name="O'Bleness M."/>
            <person name="Paule C.R."/>
            <person name="Poulain J."/>
            <person name="Prion F."/>
            <person name="Qin B."/>
            <person name="Qu C."/>
            <person name="Retzel E.F."/>
            <person name="Riddle C."/>
            <person name="Sallet E."/>
            <person name="Samain S."/>
            <person name="Samson N."/>
            <person name="Sanders I."/>
            <person name="Saurat O."/>
            <person name="Scarpelli C."/>
            <person name="Schiex T."/>
            <person name="Segurens B."/>
            <person name="Severin A.J."/>
            <person name="Sherrier D.J."/>
            <person name="Shi R."/>
            <person name="Sims S."/>
            <person name="Singer S.R."/>
            <person name="Sinharoy S."/>
            <person name="Sterck L."/>
            <person name="Viollet A."/>
            <person name="Wang B.B."/>
            <person name="Wang K."/>
            <person name="Wang M."/>
            <person name="Wang X."/>
            <person name="Warfsmann J."/>
            <person name="Weissenbach J."/>
            <person name="White D.D."/>
            <person name="White J.D."/>
            <person name="Wiley G.B."/>
            <person name="Wincker P."/>
            <person name="Xing Y."/>
            <person name="Yang L."/>
            <person name="Yao Z."/>
            <person name="Ying F."/>
            <person name="Zhai J."/>
            <person name="Zhou L."/>
            <person name="Zuber A."/>
            <person name="Denarie J."/>
            <person name="Dixon R.A."/>
            <person name="May G.D."/>
            <person name="Schwartz D.C."/>
            <person name="Rogers J."/>
            <person name="Quetier F."/>
            <person name="Town C.D."/>
            <person name="Roe B.A."/>
        </authorList>
    </citation>
    <scope>NUCLEOTIDE SEQUENCE [LARGE SCALE GENOMIC DNA]</scope>
    <source>
        <strain evidence="2">A17</strain>
        <strain evidence="4 5">cv. Jemalong A17</strain>
    </source>
</reference>
<reference evidence="3" key="4">
    <citation type="journal article" date="2018" name="Nat. Plants">
        <title>Whole-genome landscape of Medicago truncatula symbiotic genes.</title>
        <authorList>
            <person name="Pecrix Y."/>
            <person name="Gamas P."/>
            <person name="Carrere S."/>
        </authorList>
    </citation>
    <scope>NUCLEOTIDE SEQUENCE</scope>
    <source>
        <tissue evidence="3">Leaves</tissue>
    </source>
</reference>
<dbReference type="Proteomes" id="UP000002051">
    <property type="component" value="Chromosome 8"/>
</dbReference>
<evidence type="ECO:0000313" key="5">
    <source>
        <dbReference type="Proteomes" id="UP000002051"/>
    </source>
</evidence>
<dbReference type="InterPro" id="IPR006747">
    <property type="entry name" value="DUF599"/>
</dbReference>
<evidence type="ECO:0000313" key="3">
    <source>
        <dbReference type="EMBL" id="RHN43862.1"/>
    </source>
</evidence>
<dbReference type="Pfam" id="PF04654">
    <property type="entry name" value="DUF599"/>
    <property type="match status" value="1"/>
</dbReference>
<feature type="transmembrane region" description="Helical" evidence="1">
    <location>
        <begin position="181"/>
        <end position="205"/>
    </location>
</feature>
<feature type="transmembrane region" description="Helical" evidence="1">
    <location>
        <begin position="71"/>
        <end position="94"/>
    </location>
</feature>
<dbReference type="PANTHER" id="PTHR31168">
    <property type="entry name" value="OS02G0292800 PROTEIN"/>
    <property type="match status" value="1"/>
</dbReference>
<reference evidence="2 5" key="2">
    <citation type="journal article" date="2014" name="BMC Genomics">
        <title>An improved genome release (version Mt4.0) for the model legume Medicago truncatula.</title>
        <authorList>
            <person name="Tang H."/>
            <person name="Krishnakumar V."/>
            <person name="Bidwell S."/>
            <person name="Rosen B."/>
            <person name="Chan A."/>
            <person name="Zhou S."/>
            <person name="Gentzbittel L."/>
            <person name="Childs K.L."/>
            <person name="Yandell M."/>
            <person name="Gundlach H."/>
            <person name="Mayer K.F."/>
            <person name="Schwartz D.C."/>
            <person name="Town C.D."/>
        </authorList>
    </citation>
    <scope>GENOME REANNOTATION</scope>
    <source>
        <strain evidence="4 5">cv. Jemalong A17</strain>
    </source>
</reference>
<dbReference type="PaxDb" id="3880-AET05518"/>
<evidence type="ECO:0000256" key="1">
    <source>
        <dbReference type="SAM" id="Phobius"/>
    </source>
</evidence>
<keyword evidence="1" id="KW-1133">Transmembrane helix</keyword>
<dbReference type="Proteomes" id="UP000265566">
    <property type="component" value="Chromosome 8"/>
</dbReference>
<dbReference type="HOGENOM" id="CLU_070700_1_0_1"/>
<dbReference type="EMBL" id="CM001224">
    <property type="protein sequence ID" value="AET05518.1"/>
    <property type="molecule type" value="Genomic_DNA"/>
</dbReference>
<dbReference type="OMA" id="VCCCIMS"/>
<dbReference type="EMBL" id="PSQE01000008">
    <property type="protein sequence ID" value="RHN43862.1"/>
    <property type="molecule type" value="Genomic_DNA"/>
</dbReference>
<proteinExistence type="predicted"/>
<evidence type="ECO:0000313" key="2">
    <source>
        <dbReference type="EMBL" id="AET05518.1"/>
    </source>
</evidence>
<evidence type="ECO:0000313" key="4">
    <source>
        <dbReference type="EnsemblPlants" id="AET05518"/>
    </source>
</evidence>
<dbReference type="eggNOG" id="ENOG502QS3Z">
    <property type="taxonomic scope" value="Eukaryota"/>
</dbReference>
<keyword evidence="5" id="KW-1185">Reference proteome</keyword>
<feature type="transmembrane region" description="Helical" evidence="1">
    <location>
        <begin position="9"/>
        <end position="30"/>
    </location>
</feature>
<dbReference type="EnsemblPlants" id="AET05518">
    <property type="protein sequence ID" value="AET05518"/>
    <property type="gene ID" value="MTR_8g106520"/>
</dbReference>
<sequence>MEIEDLDYVLVPVGILVLLIYHVWLLYTIIRHPSSTVIGLNAQSRYQWTLFMMSDPMKNGVLAVQTIRNNIMASTLLATTAITLSSLIGVFASNETETKLVFGNKTSLNSSIKRLFISLCFLVAFLCNMQSIRYYAHVSFLINTPALNGKKDFIEYVAKTLNRGSYSWSLGLRAFYTSIPLVLWIYGPIPMFICSCFTSFILYFLDTTTQITRDLHTKSFREKESTEEEDASA</sequence>
<dbReference type="KEGG" id="mtr:11411172"/>
<organism evidence="2 5">
    <name type="scientific">Medicago truncatula</name>
    <name type="common">Barrel medic</name>
    <name type="synonym">Medicago tribuloides</name>
    <dbReference type="NCBI Taxonomy" id="3880"/>
    <lineage>
        <taxon>Eukaryota</taxon>
        <taxon>Viridiplantae</taxon>
        <taxon>Streptophyta</taxon>
        <taxon>Embryophyta</taxon>
        <taxon>Tracheophyta</taxon>
        <taxon>Spermatophyta</taxon>
        <taxon>Magnoliopsida</taxon>
        <taxon>eudicotyledons</taxon>
        <taxon>Gunneridae</taxon>
        <taxon>Pentapetalae</taxon>
        <taxon>rosids</taxon>
        <taxon>fabids</taxon>
        <taxon>Fabales</taxon>
        <taxon>Fabaceae</taxon>
        <taxon>Papilionoideae</taxon>
        <taxon>50 kb inversion clade</taxon>
        <taxon>NPAAA clade</taxon>
        <taxon>Hologalegina</taxon>
        <taxon>IRL clade</taxon>
        <taxon>Trifolieae</taxon>
        <taxon>Medicago</taxon>
    </lineage>
</organism>
<name>G7LCF1_MEDTR</name>
<gene>
    <name evidence="4" type="primary">11411172</name>
    <name evidence="2" type="ordered locus">MTR_8g106520</name>
    <name evidence="3" type="ORF">MtrunA17_Chr8g0392461</name>
</gene>
<reference evidence="4" key="3">
    <citation type="submission" date="2015-04" db="UniProtKB">
        <authorList>
            <consortium name="EnsemblPlants"/>
        </authorList>
    </citation>
    <scope>IDENTIFICATION</scope>
    <source>
        <strain evidence="4">cv. Jemalong A17</strain>
    </source>
</reference>
<dbReference type="PANTHER" id="PTHR31168:SF19">
    <property type="entry name" value="OS01G0683700 PROTEIN"/>
    <property type="match status" value="1"/>
</dbReference>
<dbReference type="Gramene" id="rna50496">
    <property type="protein sequence ID" value="RHN43862.1"/>
    <property type="gene ID" value="gene50496"/>
</dbReference>
<feature type="transmembrane region" description="Helical" evidence="1">
    <location>
        <begin position="115"/>
        <end position="136"/>
    </location>
</feature>
<accession>G7LCF1</accession>